<dbReference type="Proteomes" id="UP000619788">
    <property type="component" value="Unassembled WGS sequence"/>
</dbReference>
<keyword evidence="1" id="KW-1133">Transmembrane helix</keyword>
<keyword evidence="1" id="KW-0472">Membrane</keyword>
<dbReference type="InterPro" id="IPR003675">
    <property type="entry name" value="Rce1/LyrA-like_dom"/>
</dbReference>
<gene>
    <name evidence="3" type="ORF">Psi01_81050</name>
</gene>
<reference evidence="3 4" key="1">
    <citation type="submission" date="2021-01" db="EMBL/GenBank/DDBJ databases">
        <title>Whole genome shotgun sequence of Planobispora siamensis NBRC 107568.</title>
        <authorList>
            <person name="Komaki H."/>
            <person name="Tamura T."/>
        </authorList>
    </citation>
    <scope>NUCLEOTIDE SEQUENCE [LARGE SCALE GENOMIC DNA]</scope>
    <source>
        <strain evidence="3 4">NBRC 107568</strain>
    </source>
</reference>
<evidence type="ECO:0000256" key="1">
    <source>
        <dbReference type="SAM" id="Phobius"/>
    </source>
</evidence>
<dbReference type="AlphaFoldDB" id="A0A8J3WPY9"/>
<feature type="transmembrane region" description="Helical" evidence="1">
    <location>
        <begin position="101"/>
        <end position="120"/>
    </location>
</feature>
<feature type="transmembrane region" description="Helical" evidence="1">
    <location>
        <begin position="214"/>
        <end position="233"/>
    </location>
</feature>
<feature type="transmembrane region" description="Helical" evidence="1">
    <location>
        <begin position="68"/>
        <end position="89"/>
    </location>
</feature>
<proteinExistence type="predicted"/>
<keyword evidence="1" id="KW-0812">Transmembrane</keyword>
<organism evidence="3 4">
    <name type="scientific">Planobispora siamensis</name>
    <dbReference type="NCBI Taxonomy" id="936338"/>
    <lineage>
        <taxon>Bacteria</taxon>
        <taxon>Bacillati</taxon>
        <taxon>Actinomycetota</taxon>
        <taxon>Actinomycetes</taxon>
        <taxon>Streptosporangiales</taxon>
        <taxon>Streptosporangiaceae</taxon>
        <taxon>Planobispora</taxon>
    </lineage>
</organism>
<name>A0A8J3WPY9_9ACTN</name>
<feature type="transmembrane region" description="Helical" evidence="1">
    <location>
        <begin position="26"/>
        <end position="48"/>
    </location>
</feature>
<feature type="transmembrane region" description="Helical" evidence="1">
    <location>
        <begin position="190"/>
        <end position="207"/>
    </location>
</feature>
<dbReference type="RefSeq" id="WP_204069477.1">
    <property type="nucleotide sequence ID" value="NZ_BOOJ01000085.1"/>
</dbReference>
<evidence type="ECO:0000313" key="4">
    <source>
        <dbReference type="Proteomes" id="UP000619788"/>
    </source>
</evidence>
<evidence type="ECO:0000259" key="2">
    <source>
        <dbReference type="Pfam" id="PF02517"/>
    </source>
</evidence>
<dbReference type="Pfam" id="PF02517">
    <property type="entry name" value="Rce1-like"/>
    <property type="match status" value="1"/>
</dbReference>
<dbReference type="GO" id="GO:0004175">
    <property type="term" value="F:endopeptidase activity"/>
    <property type="evidence" value="ECO:0007669"/>
    <property type="project" value="UniProtKB-ARBA"/>
</dbReference>
<feature type="transmembrane region" description="Helical" evidence="1">
    <location>
        <begin position="132"/>
        <end position="155"/>
    </location>
</feature>
<feature type="transmembrane region" description="Helical" evidence="1">
    <location>
        <begin position="167"/>
        <end position="184"/>
    </location>
</feature>
<protein>
    <recommendedName>
        <fullName evidence="2">CAAX prenyl protease 2/Lysostaphin resistance protein A-like domain-containing protein</fullName>
    </recommendedName>
</protein>
<accession>A0A8J3WPY9</accession>
<keyword evidence="4" id="KW-1185">Reference proteome</keyword>
<sequence length="282" mass="30082">MAEATTSHSDPRSEVSPPPDARRVGVWQFLVLAVIYLIIVQGMSAILMVGQGIAHGAPTTNDHLIRTIVLPVGLATAFTLVVVGYLGAWDEVFVDRRPVRNWLIAIPIILLVTVAVITNYPGLAAKGLDFTLLLLVATLMVGFGEELMFRGIGVLAFRSGGHSEFRVGLWTTLIFGLAHGTNIFTAGPQALIQVVATSGTGLVFYLIRRRAGALVAAMAAHGLWDFGVLSSQIDPDQPWPLVNGAAVALAVMLLLVLILRRRVAPEPPAAEPESSRNTGELA</sequence>
<feature type="domain" description="CAAX prenyl protease 2/Lysostaphin resistance protein A-like" evidence="2">
    <location>
        <begin position="130"/>
        <end position="226"/>
    </location>
</feature>
<evidence type="ECO:0000313" key="3">
    <source>
        <dbReference type="EMBL" id="GIH97475.1"/>
    </source>
</evidence>
<dbReference type="EMBL" id="BOOJ01000085">
    <property type="protein sequence ID" value="GIH97475.1"/>
    <property type="molecule type" value="Genomic_DNA"/>
</dbReference>
<comment type="caution">
    <text evidence="3">The sequence shown here is derived from an EMBL/GenBank/DDBJ whole genome shotgun (WGS) entry which is preliminary data.</text>
</comment>
<feature type="transmembrane region" description="Helical" evidence="1">
    <location>
        <begin position="239"/>
        <end position="259"/>
    </location>
</feature>
<dbReference type="GO" id="GO:0080120">
    <property type="term" value="P:CAAX-box protein maturation"/>
    <property type="evidence" value="ECO:0007669"/>
    <property type="project" value="UniProtKB-ARBA"/>
</dbReference>